<evidence type="ECO:0000313" key="6">
    <source>
        <dbReference type="EnsemblMetazoa" id="OVOC9592.1"/>
    </source>
</evidence>
<dbReference type="Pfam" id="PF01060">
    <property type="entry name" value="TTR-52"/>
    <property type="match status" value="2"/>
</dbReference>
<comment type="similarity">
    <text evidence="2">Belongs to the nematode transthyretin-like family.</text>
</comment>
<keyword evidence="4 5" id="KW-0732">Signal</keyword>
<dbReference type="AlphaFoldDB" id="A0A8R1Y9H6"/>
<evidence type="ECO:0000256" key="4">
    <source>
        <dbReference type="ARBA" id="ARBA00022729"/>
    </source>
</evidence>
<dbReference type="PANTHER" id="PTHR21700:SF3">
    <property type="entry name" value="TRANSTHYRETIN-LIKE PROTEIN 5"/>
    <property type="match status" value="1"/>
</dbReference>
<dbReference type="GO" id="GO:0009986">
    <property type="term" value="C:cell surface"/>
    <property type="evidence" value="ECO:0007669"/>
    <property type="project" value="InterPro"/>
</dbReference>
<reference evidence="7" key="1">
    <citation type="submission" date="2013-10" db="EMBL/GenBank/DDBJ databases">
        <title>Genome sequencing of Onchocerca volvulus.</title>
        <authorList>
            <person name="Cotton J."/>
            <person name="Tsai J."/>
            <person name="Stanley E."/>
            <person name="Tracey A."/>
            <person name="Holroyd N."/>
            <person name="Lustigman S."/>
            <person name="Berriman M."/>
        </authorList>
    </citation>
    <scope>NUCLEOTIDE SEQUENCE</scope>
</reference>
<proteinExistence type="inferred from homology"/>
<organism evidence="6 7">
    <name type="scientific">Onchocerca volvulus</name>
    <dbReference type="NCBI Taxonomy" id="6282"/>
    <lineage>
        <taxon>Eukaryota</taxon>
        <taxon>Metazoa</taxon>
        <taxon>Ecdysozoa</taxon>
        <taxon>Nematoda</taxon>
        <taxon>Chromadorea</taxon>
        <taxon>Rhabditida</taxon>
        <taxon>Spirurina</taxon>
        <taxon>Spiruromorpha</taxon>
        <taxon>Filarioidea</taxon>
        <taxon>Onchocercidae</taxon>
        <taxon>Onchocerca</taxon>
    </lineage>
</organism>
<evidence type="ECO:0000313" key="7">
    <source>
        <dbReference type="Proteomes" id="UP000024404"/>
    </source>
</evidence>
<dbReference type="InterPro" id="IPR001534">
    <property type="entry name" value="Transthyretin-like"/>
</dbReference>
<comment type="subcellular location">
    <subcellularLocation>
        <location evidence="1">Secreted</location>
    </subcellularLocation>
</comment>
<evidence type="ECO:0000256" key="2">
    <source>
        <dbReference type="ARBA" id="ARBA00010112"/>
    </source>
</evidence>
<reference evidence="6" key="2">
    <citation type="submission" date="2022-06" db="UniProtKB">
        <authorList>
            <consortium name="EnsemblMetazoa"/>
        </authorList>
    </citation>
    <scope>IDENTIFICATION</scope>
</reference>
<name>A0A8R1Y9H6_ONCVO</name>
<evidence type="ECO:0000256" key="3">
    <source>
        <dbReference type="ARBA" id="ARBA00022525"/>
    </source>
</evidence>
<evidence type="ECO:0008006" key="8">
    <source>
        <dbReference type="Google" id="ProtNLM"/>
    </source>
</evidence>
<accession>A0A8R1Y9H6</accession>
<sequence length="279" mass="30700">MLQVLILFLVILPYTFGALGGLVGRTQSAGVEGRLTCNGKPLSDVLVKLYDDDRGLDTDDLMATGYTDADGRFRISGSINELSPIDPKLNIYHDCNDGWIPCQRKMSIMIPDSYISEGKVPRRFYDAGSIELAGKFKAFLLTIFAIPCIYGAVGGLVGRTQAAGAKGFLTCNGRPEGDVLIKLYDDDRGLDFDDFMGETLSDSRGFFQITGHNAEMTPIDPKINIYHDCNDGWWPCQRKISIMIPDEFITIGSVPTKLYDVGTIELAGKFSGETRDCIH</sequence>
<keyword evidence="3" id="KW-0964">Secreted</keyword>
<dbReference type="EMBL" id="CMVM020000283">
    <property type="status" value="NOT_ANNOTATED_CDS"/>
    <property type="molecule type" value="Genomic_DNA"/>
</dbReference>
<keyword evidence="7" id="KW-1185">Reference proteome</keyword>
<dbReference type="InterPro" id="IPR038479">
    <property type="entry name" value="Transthyretin-like_sf"/>
</dbReference>
<dbReference type="GO" id="GO:0005576">
    <property type="term" value="C:extracellular region"/>
    <property type="evidence" value="ECO:0007669"/>
    <property type="project" value="UniProtKB-SubCell"/>
</dbReference>
<evidence type="ECO:0000256" key="1">
    <source>
        <dbReference type="ARBA" id="ARBA00004613"/>
    </source>
</evidence>
<feature type="chain" id="PRO_5035712251" description="Transthyretin-like protein 5" evidence="5">
    <location>
        <begin position="18"/>
        <end position="279"/>
    </location>
</feature>
<dbReference type="Gene3D" id="2.60.40.3330">
    <property type="match status" value="2"/>
</dbReference>
<dbReference type="SMR" id="A0A8R1Y9H6"/>
<dbReference type="PANTHER" id="PTHR21700">
    <property type="entry name" value="TRANSTHYRETIN-LIKE FAMILY PROTEIN-RELATED"/>
    <property type="match status" value="1"/>
</dbReference>
<dbReference type="Proteomes" id="UP000024404">
    <property type="component" value="Unassembled WGS sequence"/>
</dbReference>
<evidence type="ECO:0000256" key="5">
    <source>
        <dbReference type="SAM" id="SignalP"/>
    </source>
</evidence>
<feature type="signal peptide" evidence="5">
    <location>
        <begin position="1"/>
        <end position="17"/>
    </location>
</feature>
<protein>
    <recommendedName>
        <fullName evidence="8">Transthyretin-like protein 5</fullName>
    </recommendedName>
</protein>
<dbReference type="EnsemblMetazoa" id="OVOC9592.1">
    <property type="protein sequence ID" value="OVOC9592.1"/>
    <property type="gene ID" value="WBGene00246401"/>
</dbReference>